<organism evidence="1 2">
    <name type="scientific">Faecalibacterium duncaniae (strain DSM 17677 / JCM 31915 / A2-165)</name>
    <name type="common">Faecalibacterium prausnitzii</name>
    <dbReference type="NCBI Taxonomy" id="411483"/>
    <lineage>
        <taxon>Bacteria</taxon>
        <taxon>Bacillati</taxon>
        <taxon>Bacillota</taxon>
        <taxon>Clostridia</taxon>
        <taxon>Eubacteriales</taxon>
        <taxon>Oscillospiraceae</taxon>
        <taxon>Faecalibacterium</taxon>
    </lineage>
</organism>
<dbReference type="AlphaFoldDB" id="C7H8Y5"/>
<dbReference type="HOGENOM" id="CLU_2953673_0_0_9"/>
<gene>
    <name evidence="1" type="ORF">FAEPRAA2165_02781</name>
</gene>
<name>C7H8Y5_FAED2</name>
<dbReference type="Proteomes" id="UP000004619">
    <property type="component" value="Unassembled WGS sequence"/>
</dbReference>
<dbReference type="STRING" id="411483.FAEPRAA2165_02781"/>
<comment type="caution">
    <text evidence="1">The sequence shown here is derived from an EMBL/GenBank/DDBJ whole genome shotgun (WGS) entry which is preliminary data.</text>
</comment>
<dbReference type="EMBL" id="ACOP02000075">
    <property type="protein sequence ID" value="EEU95522.1"/>
    <property type="molecule type" value="Genomic_DNA"/>
</dbReference>
<keyword evidence="2" id="KW-1185">Reference proteome</keyword>
<evidence type="ECO:0000313" key="2">
    <source>
        <dbReference type="Proteomes" id="UP000004619"/>
    </source>
</evidence>
<sequence length="59" mass="6601">MEICTHIIAFLCRKCYRTWEMSEMFYNYPGSCGILIGLQTAQAASASASPYRRDGMAGQ</sequence>
<accession>C7H8Y5</accession>
<reference evidence="1" key="1">
    <citation type="submission" date="2009-08" db="EMBL/GenBank/DDBJ databases">
        <authorList>
            <person name="Weinstock G."/>
            <person name="Sodergren E."/>
            <person name="Clifton S."/>
            <person name="Fulton L."/>
            <person name="Fulton B."/>
            <person name="Courtney L."/>
            <person name="Fronick C."/>
            <person name="Harrison M."/>
            <person name="Strong C."/>
            <person name="Farmer C."/>
            <person name="Delahaunty K."/>
            <person name="Markovic C."/>
            <person name="Hall O."/>
            <person name="Minx P."/>
            <person name="Tomlinson C."/>
            <person name="Mitreva M."/>
            <person name="Nelson J."/>
            <person name="Hou S."/>
            <person name="Wollam A."/>
            <person name="Pepin K.H."/>
            <person name="Johnson M."/>
            <person name="Bhonagiri V."/>
            <person name="Nash W.E."/>
            <person name="Warren W."/>
            <person name="Chinwalla A."/>
            <person name="Mardis E.R."/>
            <person name="Wilson R.K."/>
        </authorList>
    </citation>
    <scope>NUCLEOTIDE SEQUENCE [LARGE SCALE GENOMIC DNA]</scope>
    <source>
        <strain evidence="1">A2-165</strain>
    </source>
</reference>
<protein>
    <submittedName>
        <fullName evidence="1">Uncharacterized protein</fullName>
    </submittedName>
</protein>
<evidence type="ECO:0000313" key="1">
    <source>
        <dbReference type="EMBL" id="EEU95522.1"/>
    </source>
</evidence>
<dbReference type="PATRIC" id="fig|411483.3.peg.2190"/>
<proteinExistence type="predicted"/>